<reference evidence="2 3" key="1">
    <citation type="journal article" date="2015" name="Genome Biol. Evol.">
        <title>Distinctive Genome Reduction Rates Revealed by Genomic Analyses of Two Coxiella-Like Endosymbionts in Ticks.</title>
        <authorList>
            <person name="Gottlieb Y."/>
            <person name="Lalzar I."/>
            <person name="Klasson L."/>
        </authorList>
    </citation>
    <scope>NUCLEOTIDE SEQUENCE [LARGE SCALE GENOMIC DNA]</scope>
    <source>
        <strain evidence="2 3">CRt</strain>
    </source>
</reference>
<evidence type="ECO:0000313" key="3">
    <source>
        <dbReference type="Proteomes" id="UP000063965"/>
    </source>
</evidence>
<dbReference type="InterPro" id="IPR022254">
    <property type="entry name" value="DUF3775"/>
</dbReference>
<dbReference type="Proteomes" id="UP000063965">
    <property type="component" value="Chromosome"/>
</dbReference>
<dbReference type="Pfam" id="PF12616">
    <property type="entry name" value="DUF3775"/>
    <property type="match status" value="1"/>
</dbReference>
<dbReference type="RefSeq" id="WP_048875075.1">
    <property type="nucleotide sequence ID" value="NZ_CP011126.1"/>
</dbReference>
<dbReference type="EMBL" id="CP011126">
    <property type="protein sequence ID" value="AKQ33409.1"/>
    <property type="molecule type" value="Genomic_DNA"/>
</dbReference>
<evidence type="ECO:0000313" key="2">
    <source>
        <dbReference type="EMBL" id="AKQ33496.1"/>
    </source>
</evidence>
<accession>A0ABM5UU01</accession>
<name>A0ABM5UU01_9COXI</name>
<dbReference type="EMBL" id="CP011126">
    <property type="protein sequence ID" value="AKQ33496.1"/>
    <property type="molecule type" value="Genomic_DNA"/>
</dbReference>
<protein>
    <recommendedName>
        <fullName evidence="4">DUF3775 domain-containing protein</fullName>
    </recommendedName>
</protein>
<evidence type="ECO:0000313" key="1">
    <source>
        <dbReference type="EMBL" id="AKQ33409.1"/>
    </source>
</evidence>
<gene>
    <name evidence="1" type="ORF">CleRT_04810</name>
    <name evidence="2" type="ORF">CleRT_06250</name>
</gene>
<sequence length="134" mass="15467">MTFDLSPLIVCDIIVRARKFHAKEGVVIPENVNELSEEDFMQILSDHQNDLTYLELKETINKETINNLEPNQQMQLVALMYLGCSDFSKWKESRAETQSGWTTHTAEYLLSKPLVLDYPDMGLVYNGLIYCCKE</sequence>
<organism evidence="2 3">
    <name type="scientific">Candidatus Coxiella mudrowiae</name>
    <dbReference type="NCBI Taxonomy" id="2054173"/>
    <lineage>
        <taxon>Bacteria</taxon>
        <taxon>Pseudomonadati</taxon>
        <taxon>Pseudomonadota</taxon>
        <taxon>Gammaproteobacteria</taxon>
        <taxon>Legionellales</taxon>
        <taxon>Coxiellaceae</taxon>
        <taxon>Coxiella</taxon>
    </lineage>
</organism>
<evidence type="ECO:0008006" key="4">
    <source>
        <dbReference type="Google" id="ProtNLM"/>
    </source>
</evidence>
<proteinExistence type="predicted"/>
<keyword evidence="3" id="KW-1185">Reference proteome</keyword>